<proteinExistence type="predicted"/>
<protein>
    <recommendedName>
        <fullName evidence="4">ABC transmembrane type-1 domain-containing protein</fullName>
    </recommendedName>
</protein>
<accession>A0ABP2D9P9</accession>
<reference evidence="2 3" key="1">
    <citation type="submission" date="2007-11" db="EMBL/GenBank/DDBJ databases">
        <authorList>
            <person name="Wagner-Dobler I."/>
            <person name="Ferriera S."/>
            <person name="Johnson J."/>
            <person name="Kravitz S."/>
            <person name="Beeson K."/>
            <person name="Sutton G."/>
            <person name="Rogers Y.-H."/>
            <person name="Friedman R."/>
            <person name="Frazier M."/>
            <person name="Venter J.C."/>
        </authorList>
    </citation>
    <scope>NUCLEOTIDE SEQUENCE [LARGE SCALE GENOMIC DNA]</scope>
    <source>
        <strain evidence="2 3">HEL-45</strain>
    </source>
</reference>
<evidence type="ECO:0008006" key="4">
    <source>
        <dbReference type="Google" id="ProtNLM"/>
    </source>
</evidence>
<organism evidence="2 3">
    <name type="scientific">Sulfitobacter indolifex HEL-45</name>
    <dbReference type="NCBI Taxonomy" id="391624"/>
    <lineage>
        <taxon>Bacteria</taxon>
        <taxon>Pseudomonadati</taxon>
        <taxon>Pseudomonadota</taxon>
        <taxon>Alphaproteobacteria</taxon>
        <taxon>Rhodobacterales</taxon>
        <taxon>Roseobacteraceae</taxon>
        <taxon>Sulfitobacter</taxon>
    </lineage>
</organism>
<evidence type="ECO:0000313" key="2">
    <source>
        <dbReference type="EMBL" id="EDQ05046.1"/>
    </source>
</evidence>
<sequence>MNVLNSFADTLWLFFYSCNGEAHTLGGMLSVLSVGAGLYLGLAVVQVVGAGRMATLRRRVGSIRNLVSKNNLTNCSHVAGNLEAKLLTAEIGLETLSSSLFAISLMLLSACITAVFYSTIFQSQEITCAIALGIGTYCLFLPLVIFACSSATIRLKTRGVAKEVKVASTTVKSALANRHS</sequence>
<evidence type="ECO:0000313" key="3">
    <source>
        <dbReference type="Proteomes" id="UP000003257"/>
    </source>
</evidence>
<name>A0ABP2D9P9_9RHOB</name>
<feature type="transmembrane region" description="Helical" evidence="1">
    <location>
        <begin position="126"/>
        <end position="148"/>
    </location>
</feature>
<keyword evidence="1" id="KW-0472">Membrane</keyword>
<keyword evidence="1" id="KW-0812">Transmembrane</keyword>
<feature type="transmembrane region" description="Helical" evidence="1">
    <location>
        <begin position="25"/>
        <end position="49"/>
    </location>
</feature>
<feature type="transmembrane region" description="Helical" evidence="1">
    <location>
        <begin position="100"/>
        <end position="120"/>
    </location>
</feature>
<gene>
    <name evidence="2" type="ORF">OIHEL45_09903</name>
</gene>
<keyword evidence="1" id="KW-1133">Transmembrane helix</keyword>
<dbReference type="EMBL" id="ABID01000002">
    <property type="protein sequence ID" value="EDQ05046.1"/>
    <property type="molecule type" value="Genomic_DNA"/>
</dbReference>
<comment type="caution">
    <text evidence="2">The sequence shown here is derived from an EMBL/GenBank/DDBJ whole genome shotgun (WGS) entry which is preliminary data.</text>
</comment>
<dbReference type="Proteomes" id="UP000003257">
    <property type="component" value="Unassembled WGS sequence"/>
</dbReference>
<evidence type="ECO:0000256" key="1">
    <source>
        <dbReference type="SAM" id="Phobius"/>
    </source>
</evidence>
<keyword evidence="3" id="KW-1185">Reference proteome</keyword>